<evidence type="ECO:0000256" key="1">
    <source>
        <dbReference type="ARBA" id="ARBA00005254"/>
    </source>
</evidence>
<accession>A0A317E4S3</accession>
<dbReference type="InterPro" id="IPR014748">
    <property type="entry name" value="Enoyl-CoA_hydra_C"/>
</dbReference>
<dbReference type="EMBL" id="QGLF01000002">
    <property type="protein sequence ID" value="PWR21641.1"/>
    <property type="molecule type" value="Genomic_DNA"/>
</dbReference>
<evidence type="ECO:0000313" key="4">
    <source>
        <dbReference type="EMBL" id="PWR21641.1"/>
    </source>
</evidence>
<organism evidence="4 5">
    <name type="scientific">Zavarzinia compransoris</name>
    <dbReference type="NCBI Taxonomy" id="1264899"/>
    <lineage>
        <taxon>Bacteria</taxon>
        <taxon>Pseudomonadati</taxon>
        <taxon>Pseudomonadota</taxon>
        <taxon>Alphaproteobacteria</taxon>
        <taxon>Rhodospirillales</taxon>
        <taxon>Zavarziniaceae</taxon>
        <taxon>Zavarzinia</taxon>
    </lineage>
</organism>
<dbReference type="InterPro" id="IPR029045">
    <property type="entry name" value="ClpP/crotonase-like_dom_sf"/>
</dbReference>
<dbReference type="Gene3D" id="3.90.226.10">
    <property type="entry name" value="2-enoyl-CoA Hydratase, Chain A, domain 1"/>
    <property type="match status" value="1"/>
</dbReference>
<keyword evidence="2" id="KW-0456">Lyase</keyword>
<keyword evidence="5" id="KW-1185">Reference proteome</keyword>
<evidence type="ECO:0000256" key="2">
    <source>
        <dbReference type="ARBA" id="ARBA00023239"/>
    </source>
</evidence>
<evidence type="ECO:0008006" key="6">
    <source>
        <dbReference type="Google" id="ProtNLM"/>
    </source>
</evidence>
<gene>
    <name evidence="4" type="ORF">DKG75_06475</name>
</gene>
<sequence>MTETIDVQTRGRARWIILNRPARLNAINSTCIRECRAALAGAAADAAIRAIVFAGAGDRAFTAGADISELAGFGPAEVLAYNRGWLDLFREIELCRKPVIAAVHGWATGGGTELSLACDFVLCADDARFGLAEINIGVIPGAGAAVRLTRWLGRLRAKEILMLGRTMSGAEAVSLHLANRCVAADRLQAEVQALADELAEKAPLALGAAKASVNVGAEAGFDVALEYELQEFVRLFTSHDQKEGMRAFLEKRKPDYQGI</sequence>
<dbReference type="Proteomes" id="UP000246077">
    <property type="component" value="Unassembled WGS sequence"/>
</dbReference>
<dbReference type="Gene3D" id="1.10.12.10">
    <property type="entry name" value="Lyase 2-enoyl-coa Hydratase, Chain A, domain 2"/>
    <property type="match status" value="1"/>
</dbReference>
<evidence type="ECO:0000313" key="5">
    <source>
        <dbReference type="Proteomes" id="UP000246077"/>
    </source>
</evidence>
<dbReference type="GO" id="GO:0016836">
    <property type="term" value="F:hydro-lyase activity"/>
    <property type="evidence" value="ECO:0007669"/>
    <property type="project" value="UniProtKB-ARBA"/>
</dbReference>
<dbReference type="InterPro" id="IPR001753">
    <property type="entry name" value="Enoyl-CoA_hydra/iso"/>
</dbReference>
<dbReference type="GO" id="GO:0006635">
    <property type="term" value="P:fatty acid beta-oxidation"/>
    <property type="evidence" value="ECO:0007669"/>
    <property type="project" value="TreeGrafter"/>
</dbReference>
<dbReference type="PANTHER" id="PTHR11941">
    <property type="entry name" value="ENOYL-COA HYDRATASE-RELATED"/>
    <property type="match status" value="1"/>
</dbReference>
<dbReference type="Pfam" id="PF00378">
    <property type="entry name" value="ECH_1"/>
    <property type="match status" value="1"/>
</dbReference>
<proteinExistence type="inferred from homology"/>
<comment type="similarity">
    <text evidence="1 3">Belongs to the enoyl-CoA hydratase/isomerase family.</text>
</comment>
<dbReference type="OrthoDB" id="7225138at2"/>
<protein>
    <recommendedName>
        <fullName evidence="6">Enoyl-CoA hydratase</fullName>
    </recommendedName>
</protein>
<comment type="caution">
    <text evidence="4">The sequence shown here is derived from an EMBL/GenBank/DDBJ whole genome shotgun (WGS) entry which is preliminary data.</text>
</comment>
<dbReference type="AlphaFoldDB" id="A0A317E4S3"/>
<dbReference type="PANTHER" id="PTHR11941:SF54">
    <property type="entry name" value="ENOYL-COA HYDRATASE, MITOCHONDRIAL"/>
    <property type="match status" value="1"/>
</dbReference>
<dbReference type="FunFam" id="1.10.12.10:FF:000001">
    <property type="entry name" value="Probable enoyl-CoA hydratase, mitochondrial"/>
    <property type="match status" value="1"/>
</dbReference>
<dbReference type="InterPro" id="IPR018376">
    <property type="entry name" value="Enoyl-CoA_hyd/isom_CS"/>
</dbReference>
<name>A0A317E4S3_9PROT</name>
<evidence type="ECO:0000256" key="3">
    <source>
        <dbReference type="RuleBase" id="RU003707"/>
    </source>
</evidence>
<reference evidence="5" key="1">
    <citation type="submission" date="2018-05" db="EMBL/GenBank/DDBJ databases">
        <title>Zavarzinia sp. HR-AS.</title>
        <authorList>
            <person name="Lee Y."/>
            <person name="Jeon C.O."/>
        </authorList>
    </citation>
    <scope>NUCLEOTIDE SEQUENCE [LARGE SCALE GENOMIC DNA]</scope>
    <source>
        <strain evidence="5">DSM 1231</strain>
    </source>
</reference>
<dbReference type="RefSeq" id="WP_109920286.1">
    <property type="nucleotide sequence ID" value="NZ_QGLF01000002.1"/>
</dbReference>
<dbReference type="PROSITE" id="PS00166">
    <property type="entry name" value="ENOYL_COA_HYDRATASE"/>
    <property type="match status" value="1"/>
</dbReference>
<dbReference type="SUPFAM" id="SSF52096">
    <property type="entry name" value="ClpP/crotonase"/>
    <property type="match status" value="1"/>
</dbReference>
<dbReference type="CDD" id="cd06558">
    <property type="entry name" value="crotonase-like"/>
    <property type="match status" value="1"/>
</dbReference>